<comment type="caution">
    <text evidence="2">The sequence shown here is derived from an EMBL/GenBank/DDBJ whole genome shotgun (WGS) entry which is preliminary data.</text>
</comment>
<dbReference type="OrthoDB" id="6436532at2759"/>
<feature type="signal peptide" evidence="1">
    <location>
        <begin position="1"/>
        <end position="20"/>
    </location>
</feature>
<feature type="chain" id="PRO_5036485725" evidence="1">
    <location>
        <begin position="21"/>
        <end position="115"/>
    </location>
</feature>
<organism evidence="2 3">
    <name type="scientific">Nephila pilipes</name>
    <name type="common">Giant wood spider</name>
    <name type="synonym">Nephila maculata</name>
    <dbReference type="NCBI Taxonomy" id="299642"/>
    <lineage>
        <taxon>Eukaryota</taxon>
        <taxon>Metazoa</taxon>
        <taxon>Ecdysozoa</taxon>
        <taxon>Arthropoda</taxon>
        <taxon>Chelicerata</taxon>
        <taxon>Arachnida</taxon>
        <taxon>Araneae</taxon>
        <taxon>Araneomorphae</taxon>
        <taxon>Entelegynae</taxon>
        <taxon>Araneoidea</taxon>
        <taxon>Nephilidae</taxon>
        <taxon>Nephila</taxon>
    </lineage>
</organism>
<proteinExistence type="predicted"/>
<dbReference type="EMBL" id="BMAW01108868">
    <property type="protein sequence ID" value="GFT35962.1"/>
    <property type="molecule type" value="Genomic_DNA"/>
</dbReference>
<accession>A0A8X6NWS3</accession>
<gene>
    <name evidence="2" type="primary">NCL1_10257</name>
    <name evidence="2" type="ORF">NPIL_264901</name>
</gene>
<evidence type="ECO:0000313" key="3">
    <source>
        <dbReference type="Proteomes" id="UP000887013"/>
    </source>
</evidence>
<protein>
    <submittedName>
        <fullName evidence="2">Uncharacterized protein</fullName>
    </submittedName>
</protein>
<evidence type="ECO:0000313" key="2">
    <source>
        <dbReference type="EMBL" id="GFT35962.1"/>
    </source>
</evidence>
<name>A0A8X6NWS3_NEPPI</name>
<keyword evidence="3" id="KW-1185">Reference proteome</keyword>
<keyword evidence="1" id="KW-0732">Signal</keyword>
<sequence length="115" mass="13035">MNSIILSGFVALLVVVCVQSQDANRCGVLGRKCRDGQYCYRPNENLKNVEYCRAYRGKGFDPISTSASIDKTNNCIFSGGFILGERRFGTILTSEISRTFKLFNIRLKFWYIKTA</sequence>
<dbReference type="AlphaFoldDB" id="A0A8X6NWS3"/>
<reference evidence="2" key="1">
    <citation type="submission" date="2020-08" db="EMBL/GenBank/DDBJ databases">
        <title>Multicomponent nature underlies the extraordinary mechanical properties of spider dragline silk.</title>
        <authorList>
            <person name="Kono N."/>
            <person name="Nakamura H."/>
            <person name="Mori M."/>
            <person name="Yoshida Y."/>
            <person name="Ohtoshi R."/>
            <person name="Malay A.D."/>
            <person name="Moran D.A.P."/>
            <person name="Tomita M."/>
            <person name="Numata K."/>
            <person name="Arakawa K."/>
        </authorList>
    </citation>
    <scope>NUCLEOTIDE SEQUENCE</scope>
</reference>
<evidence type="ECO:0000256" key="1">
    <source>
        <dbReference type="SAM" id="SignalP"/>
    </source>
</evidence>
<dbReference type="Proteomes" id="UP000887013">
    <property type="component" value="Unassembled WGS sequence"/>
</dbReference>